<comment type="caution">
    <text evidence="1">The sequence shown here is derived from an EMBL/GenBank/DDBJ whole genome shotgun (WGS) entry which is preliminary data.</text>
</comment>
<dbReference type="EMBL" id="BDQK01000001">
    <property type="protein sequence ID" value="GBF78755.1"/>
    <property type="molecule type" value="Genomic_DNA"/>
</dbReference>
<protein>
    <submittedName>
        <fullName evidence="1">Sugar ABC transporter substrate-binding protein</fullName>
    </submittedName>
</protein>
<gene>
    <name evidence="1" type="ORF">AsFPU1_0144</name>
</gene>
<name>A0A401IBX6_APHSA</name>
<proteinExistence type="predicted"/>
<dbReference type="Proteomes" id="UP000287247">
    <property type="component" value="Unassembled WGS sequence"/>
</dbReference>
<keyword evidence="2" id="KW-1185">Reference proteome</keyword>
<accession>A0A401IBX6</accession>
<evidence type="ECO:0000313" key="2">
    <source>
        <dbReference type="Proteomes" id="UP000287247"/>
    </source>
</evidence>
<organism evidence="1 2">
    <name type="scientific">Aphanothece sacrum FPU1</name>
    <dbReference type="NCBI Taxonomy" id="1920663"/>
    <lineage>
        <taxon>Bacteria</taxon>
        <taxon>Bacillati</taxon>
        <taxon>Cyanobacteriota</taxon>
        <taxon>Cyanophyceae</taxon>
        <taxon>Oscillatoriophycideae</taxon>
        <taxon>Chroococcales</taxon>
        <taxon>Aphanothecaceae</taxon>
        <taxon>Aphanothece</taxon>
    </lineage>
</organism>
<reference evidence="2" key="1">
    <citation type="submission" date="2017-05" db="EMBL/GenBank/DDBJ databases">
        <title>Physiological properties and genetic analysis related to exopolysaccharide production of fresh-water unicellular cyanobacterium Aphanothece sacrum, Suizenji Nori, that has been cultured as a food source in Japan.</title>
        <authorList>
            <person name="Kanesaki Y."/>
            <person name="Yoshikawa S."/>
            <person name="Ohki K."/>
        </authorList>
    </citation>
    <scope>NUCLEOTIDE SEQUENCE [LARGE SCALE GENOMIC DNA]</scope>
    <source>
        <strain evidence="2">FPU1</strain>
    </source>
</reference>
<evidence type="ECO:0000313" key="1">
    <source>
        <dbReference type="EMBL" id="GBF78755.1"/>
    </source>
</evidence>
<dbReference type="AlphaFoldDB" id="A0A401IBX6"/>
<sequence length="128" mass="14588">MVTACSTPTPPTELAPPGEIVKKAIVLQLNQRLNPLSQQLKTVNPGLEISQINVKLLESIFIAELPTYHLKGTYNLALTLPRQQINQKKNLFEIYLQRQAEGKTWRLLSQESQLSEADFQWKSYLINN</sequence>